<feature type="region of interest" description="Disordered" evidence="6">
    <location>
        <begin position="146"/>
        <end position="180"/>
    </location>
</feature>
<keyword evidence="2 5" id="KW-0863">Zinc-finger</keyword>
<dbReference type="InterPro" id="IPR000571">
    <property type="entry name" value="Znf_CCCH"/>
</dbReference>
<dbReference type="GO" id="GO:0003677">
    <property type="term" value="F:DNA binding"/>
    <property type="evidence" value="ECO:0007669"/>
    <property type="project" value="UniProtKB-KW"/>
</dbReference>
<keyword evidence="4" id="KW-0238">DNA-binding</keyword>
<name>A0AAD7VNS8_QUISA</name>
<dbReference type="PROSITE" id="PS50103">
    <property type="entry name" value="ZF_C3H1"/>
    <property type="match status" value="2"/>
</dbReference>
<feature type="domain" description="C3H1-type" evidence="7">
    <location>
        <begin position="10"/>
        <end position="38"/>
    </location>
</feature>
<gene>
    <name evidence="8" type="ORF">O6P43_001281</name>
</gene>
<dbReference type="Pfam" id="PF00642">
    <property type="entry name" value="zf-CCCH"/>
    <property type="match status" value="2"/>
</dbReference>
<dbReference type="SMART" id="SM00356">
    <property type="entry name" value="ZnF_C3H1"/>
    <property type="match status" value="2"/>
</dbReference>
<evidence type="ECO:0000259" key="7">
    <source>
        <dbReference type="PROSITE" id="PS50103"/>
    </source>
</evidence>
<evidence type="ECO:0000256" key="1">
    <source>
        <dbReference type="ARBA" id="ARBA00022723"/>
    </source>
</evidence>
<reference evidence="8 9" key="1">
    <citation type="journal article" date="2023" name="Science">
        <title>Elucidation of the pathway for biosynthesis of saponin adjuvants from the soapbark tree.</title>
        <authorList>
            <person name="Reed J."/>
            <person name="Orme A."/>
            <person name="El-Demerdash A."/>
            <person name="Owen C."/>
            <person name="Martin L.B.B."/>
            <person name="Misra R.C."/>
            <person name="Kikuchi S."/>
            <person name="Rejzek M."/>
            <person name="Martin A.C."/>
            <person name="Harkess A."/>
            <person name="Leebens-Mack J."/>
            <person name="Louveau T."/>
            <person name="Stephenson M.J."/>
            <person name="Osbourn A."/>
        </authorList>
    </citation>
    <scope>NUCLEOTIDE SEQUENCE [LARGE SCALE GENOMIC DNA]</scope>
    <source>
        <strain evidence="8">S10</strain>
    </source>
</reference>
<evidence type="ECO:0000256" key="4">
    <source>
        <dbReference type="ARBA" id="ARBA00023125"/>
    </source>
</evidence>
<dbReference type="Proteomes" id="UP001163823">
    <property type="component" value="Chromosome 1"/>
</dbReference>
<dbReference type="PANTHER" id="PTHR12506:SF82">
    <property type="entry name" value="ZINC FINGER CCCH DOMAIN-CONTAINING PROTEIN 64-RELATED"/>
    <property type="match status" value="1"/>
</dbReference>
<comment type="caution">
    <text evidence="8">The sequence shown here is derived from an EMBL/GenBank/DDBJ whole genome shotgun (WGS) entry which is preliminary data.</text>
</comment>
<dbReference type="KEGG" id="qsa:O6P43_001281"/>
<accession>A0AAD7VNS8</accession>
<dbReference type="GO" id="GO:0008270">
    <property type="term" value="F:zinc ion binding"/>
    <property type="evidence" value="ECO:0007669"/>
    <property type="project" value="UniProtKB-KW"/>
</dbReference>
<proteinExistence type="predicted"/>
<dbReference type="EMBL" id="JARAOO010000001">
    <property type="protein sequence ID" value="KAJ7982119.1"/>
    <property type="molecule type" value="Genomic_DNA"/>
</dbReference>
<dbReference type="Gene3D" id="4.10.1000.10">
    <property type="entry name" value="Zinc finger, CCCH-type"/>
    <property type="match status" value="1"/>
</dbReference>
<evidence type="ECO:0000313" key="8">
    <source>
        <dbReference type="EMBL" id="KAJ7982119.1"/>
    </source>
</evidence>
<sequence>MHNSKGLPLRPGEVDCPFYVKNGSCKYGACCCYHHPDRNEINLSADAIGHTVVASTAANLNIDFVNPVASIYQALDPRFLVKDASSITQLNDQHHHCQTKLHNKVLNSLLQDDLGERVLLSVPYYLKTGTCKYVATCKFDHPPPGEAMAMASTQGTSSGGDGQGNEKGADSVLEQQRSFY</sequence>
<organism evidence="8 9">
    <name type="scientific">Quillaja saponaria</name>
    <name type="common">Soap bark tree</name>
    <dbReference type="NCBI Taxonomy" id="32244"/>
    <lineage>
        <taxon>Eukaryota</taxon>
        <taxon>Viridiplantae</taxon>
        <taxon>Streptophyta</taxon>
        <taxon>Embryophyta</taxon>
        <taxon>Tracheophyta</taxon>
        <taxon>Spermatophyta</taxon>
        <taxon>Magnoliopsida</taxon>
        <taxon>eudicotyledons</taxon>
        <taxon>Gunneridae</taxon>
        <taxon>Pentapetalae</taxon>
        <taxon>rosids</taxon>
        <taxon>fabids</taxon>
        <taxon>Fabales</taxon>
        <taxon>Quillajaceae</taxon>
        <taxon>Quillaja</taxon>
    </lineage>
</organism>
<dbReference type="PANTHER" id="PTHR12506">
    <property type="entry name" value="PROTEIN PHOSPHATASE RELATED"/>
    <property type="match status" value="1"/>
</dbReference>
<feature type="zinc finger region" description="C3H1-type" evidence="5">
    <location>
        <begin position="10"/>
        <end position="38"/>
    </location>
</feature>
<keyword evidence="3 5" id="KW-0862">Zinc</keyword>
<feature type="zinc finger region" description="C3H1-type" evidence="5">
    <location>
        <begin position="123"/>
        <end position="144"/>
    </location>
</feature>
<evidence type="ECO:0000256" key="5">
    <source>
        <dbReference type="PROSITE-ProRule" id="PRU00723"/>
    </source>
</evidence>
<evidence type="ECO:0000256" key="3">
    <source>
        <dbReference type="ARBA" id="ARBA00022833"/>
    </source>
</evidence>
<keyword evidence="9" id="KW-1185">Reference proteome</keyword>
<evidence type="ECO:0000256" key="2">
    <source>
        <dbReference type="ARBA" id="ARBA00022771"/>
    </source>
</evidence>
<feature type="domain" description="C3H1-type" evidence="7">
    <location>
        <begin position="123"/>
        <end position="144"/>
    </location>
</feature>
<dbReference type="InterPro" id="IPR050974">
    <property type="entry name" value="Plant_ZF_CCCH"/>
</dbReference>
<evidence type="ECO:0000256" key="6">
    <source>
        <dbReference type="SAM" id="MobiDB-lite"/>
    </source>
</evidence>
<keyword evidence="1 5" id="KW-0479">Metal-binding</keyword>
<protein>
    <submittedName>
        <fullName evidence="8">Zinc finger CCCH domain-containing protein</fullName>
    </submittedName>
</protein>
<evidence type="ECO:0000313" key="9">
    <source>
        <dbReference type="Proteomes" id="UP001163823"/>
    </source>
</evidence>
<dbReference type="AlphaFoldDB" id="A0AAD7VNS8"/>
<dbReference type="GO" id="GO:0003729">
    <property type="term" value="F:mRNA binding"/>
    <property type="evidence" value="ECO:0007669"/>
    <property type="project" value="TreeGrafter"/>
</dbReference>